<dbReference type="PROSITE" id="PS51186">
    <property type="entry name" value="GNAT"/>
    <property type="match status" value="1"/>
</dbReference>
<evidence type="ECO:0000259" key="3">
    <source>
        <dbReference type="PROSITE" id="PS51186"/>
    </source>
</evidence>
<dbReference type="Gene3D" id="3.40.630.30">
    <property type="match status" value="1"/>
</dbReference>
<dbReference type="EMBL" id="JACLYY010000007">
    <property type="protein sequence ID" value="MBM6738255.1"/>
    <property type="molecule type" value="Genomic_DNA"/>
</dbReference>
<dbReference type="Proteomes" id="UP000716906">
    <property type="component" value="Unassembled WGS sequence"/>
</dbReference>
<keyword evidence="5" id="KW-1185">Reference proteome</keyword>
<accession>A0ABS2E9H9</accession>
<name>A0ABS2E9H9_9FIRM</name>
<keyword evidence="2" id="KW-0012">Acyltransferase</keyword>
<reference evidence="4 5" key="1">
    <citation type="journal article" date="2021" name="Sci. Rep.">
        <title>The distribution of antibiotic resistance genes in chicken gut microbiota commensals.</title>
        <authorList>
            <person name="Juricova H."/>
            <person name="Matiasovicova J."/>
            <person name="Kubasova T."/>
            <person name="Cejkova D."/>
            <person name="Rychlik I."/>
        </authorList>
    </citation>
    <scope>NUCLEOTIDE SEQUENCE [LARGE SCALE GENOMIC DNA]</scope>
    <source>
        <strain evidence="4 5">An773</strain>
    </source>
</reference>
<evidence type="ECO:0000313" key="4">
    <source>
        <dbReference type="EMBL" id="MBM6738255.1"/>
    </source>
</evidence>
<feature type="domain" description="N-acetyltransferase" evidence="3">
    <location>
        <begin position="1"/>
        <end position="170"/>
    </location>
</feature>
<sequence length="180" mass="20486">MKIEQASMEDLAEIMSFYSTMCEVLGEKDFLPDGNKGGFPSRDMVERAVEDGSQFIGIEDERIVAAYIMDHDCDEAYHTVRWHINAAENEVVILHALRVLPDYGGRGFSKQLVKHAIETARRWEQKAIRLDCIVGNDIPVKVYQSFGFEYVDTVRITYADIGVPMEFRLYELVLQGKGGE</sequence>
<dbReference type="PANTHER" id="PTHR43420:SF47">
    <property type="entry name" value="N-ACETYLTRANSFERASE DOMAIN-CONTAINING PROTEIN"/>
    <property type="match status" value="1"/>
</dbReference>
<dbReference type="CDD" id="cd04301">
    <property type="entry name" value="NAT_SF"/>
    <property type="match status" value="1"/>
</dbReference>
<dbReference type="InterPro" id="IPR050680">
    <property type="entry name" value="YpeA/RimI_acetyltransf"/>
</dbReference>
<proteinExistence type="predicted"/>
<organism evidence="4 5">
    <name type="scientific">Faecalicatena fissicatena</name>
    <dbReference type="NCBI Taxonomy" id="290055"/>
    <lineage>
        <taxon>Bacteria</taxon>
        <taxon>Bacillati</taxon>
        <taxon>Bacillota</taxon>
        <taxon>Clostridia</taxon>
        <taxon>Lachnospirales</taxon>
        <taxon>Lachnospiraceae</taxon>
        <taxon>Faecalicatena</taxon>
    </lineage>
</organism>
<dbReference type="PANTHER" id="PTHR43420">
    <property type="entry name" value="ACETYLTRANSFERASE"/>
    <property type="match status" value="1"/>
</dbReference>
<evidence type="ECO:0000256" key="2">
    <source>
        <dbReference type="ARBA" id="ARBA00023315"/>
    </source>
</evidence>
<dbReference type="RefSeq" id="WP_033126434.1">
    <property type="nucleotide sequence ID" value="NZ_JACLYY010000007.1"/>
</dbReference>
<dbReference type="SUPFAM" id="SSF55729">
    <property type="entry name" value="Acyl-CoA N-acyltransferases (Nat)"/>
    <property type="match status" value="1"/>
</dbReference>
<protein>
    <submittedName>
        <fullName evidence="4">GNAT family N-acetyltransferase</fullName>
    </submittedName>
</protein>
<evidence type="ECO:0000313" key="5">
    <source>
        <dbReference type="Proteomes" id="UP000716906"/>
    </source>
</evidence>
<dbReference type="Pfam" id="PF00583">
    <property type="entry name" value="Acetyltransf_1"/>
    <property type="match status" value="1"/>
</dbReference>
<evidence type="ECO:0000256" key="1">
    <source>
        <dbReference type="ARBA" id="ARBA00022679"/>
    </source>
</evidence>
<dbReference type="InterPro" id="IPR016181">
    <property type="entry name" value="Acyl_CoA_acyltransferase"/>
</dbReference>
<keyword evidence="1" id="KW-0808">Transferase</keyword>
<gene>
    <name evidence="4" type="ORF">H7U36_09120</name>
</gene>
<dbReference type="InterPro" id="IPR000182">
    <property type="entry name" value="GNAT_dom"/>
</dbReference>
<comment type="caution">
    <text evidence="4">The sequence shown here is derived from an EMBL/GenBank/DDBJ whole genome shotgun (WGS) entry which is preliminary data.</text>
</comment>